<protein>
    <recommendedName>
        <fullName evidence="2">Transglutaminase-like domain-containing protein</fullName>
    </recommendedName>
</protein>
<reference evidence="3" key="1">
    <citation type="submission" date="2022-01" db="EMBL/GenBank/DDBJ databases">
        <authorList>
            <person name="Jo J.-H."/>
            <person name="Im W.-T."/>
        </authorList>
    </citation>
    <scope>NUCLEOTIDE SEQUENCE</scope>
    <source>
        <strain evidence="3">NA20</strain>
    </source>
</reference>
<accession>A0ABS9KP17</accession>
<keyword evidence="1" id="KW-0732">Signal</keyword>
<dbReference type="EMBL" id="JAKLTR010000003">
    <property type="protein sequence ID" value="MCG2614039.1"/>
    <property type="molecule type" value="Genomic_DNA"/>
</dbReference>
<comment type="caution">
    <text evidence="3">The sequence shown here is derived from an EMBL/GenBank/DDBJ whole genome shotgun (WGS) entry which is preliminary data.</text>
</comment>
<dbReference type="PANTHER" id="PTHR46333">
    <property type="entry name" value="CYTOKINESIS PROTEIN 3"/>
    <property type="match status" value="1"/>
</dbReference>
<dbReference type="InterPro" id="IPR002931">
    <property type="entry name" value="Transglutaminase-like"/>
</dbReference>
<keyword evidence="4" id="KW-1185">Reference proteome</keyword>
<evidence type="ECO:0000313" key="3">
    <source>
        <dbReference type="EMBL" id="MCG2614039.1"/>
    </source>
</evidence>
<dbReference type="Pfam" id="PF01841">
    <property type="entry name" value="Transglut_core"/>
    <property type="match status" value="1"/>
</dbReference>
<feature type="chain" id="PRO_5047055482" description="Transglutaminase-like domain-containing protein" evidence="1">
    <location>
        <begin position="20"/>
        <end position="305"/>
    </location>
</feature>
<dbReference type="InterPro" id="IPR052557">
    <property type="entry name" value="CAP/Cytokinesis_protein"/>
</dbReference>
<evidence type="ECO:0000313" key="4">
    <source>
        <dbReference type="Proteomes" id="UP001165367"/>
    </source>
</evidence>
<evidence type="ECO:0000256" key="1">
    <source>
        <dbReference type="SAM" id="SignalP"/>
    </source>
</evidence>
<feature type="signal peptide" evidence="1">
    <location>
        <begin position="1"/>
        <end position="19"/>
    </location>
</feature>
<dbReference type="RefSeq" id="WP_237870066.1">
    <property type="nucleotide sequence ID" value="NZ_JAKLTR010000003.1"/>
</dbReference>
<dbReference type="InterPro" id="IPR038765">
    <property type="entry name" value="Papain-like_cys_pep_sf"/>
</dbReference>
<evidence type="ECO:0000259" key="2">
    <source>
        <dbReference type="SMART" id="SM00460"/>
    </source>
</evidence>
<dbReference type="SUPFAM" id="SSF54001">
    <property type="entry name" value="Cysteine proteinases"/>
    <property type="match status" value="1"/>
</dbReference>
<gene>
    <name evidence="3" type="ORF">LZZ85_07090</name>
</gene>
<dbReference type="Proteomes" id="UP001165367">
    <property type="component" value="Unassembled WGS sequence"/>
</dbReference>
<dbReference type="PANTHER" id="PTHR46333:SF2">
    <property type="entry name" value="CYTOKINESIS PROTEIN 3"/>
    <property type="match status" value="1"/>
</dbReference>
<organism evidence="3 4">
    <name type="scientific">Terrimonas ginsenosidimutans</name>
    <dbReference type="NCBI Taxonomy" id="2908004"/>
    <lineage>
        <taxon>Bacteria</taxon>
        <taxon>Pseudomonadati</taxon>
        <taxon>Bacteroidota</taxon>
        <taxon>Chitinophagia</taxon>
        <taxon>Chitinophagales</taxon>
        <taxon>Chitinophagaceae</taxon>
        <taxon>Terrimonas</taxon>
    </lineage>
</organism>
<dbReference type="Gene3D" id="3.10.620.30">
    <property type="match status" value="1"/>
</dbReference>
<feature type="domain" description="Transglutaminase-like" evidence="2">
    <location>
        <begin position="108"/>
        <end position="174"/>
    </location>
</feature>
<dbReference type="SMART" id="SM00460">
    <property type="entry name" value="TGc"/>
    <property type="match status" value="1"/>
</dbReference>
<proteinExistence type="predicted"/>
<sequence length="305" mass="35021">MRTSLPLLILLIFHGHAMAQPSPGFASVDSFAITVKYDNDIYNLTKELTAPYKGDVQKARSVFRWLTHNIRYDYKLFNKGGVKGPVCKTGENCEEVYRNWERNYFHNVLKKKKAVCDGYARVYKRMCEIAGLRCEIIGGYTKSKPYQVGIMGIADHAWNAVWVDSAYILLDATWAAGYCSEDESTGKLTGFTRQFNEYYWMTSFPDLSRNHFPKDPKWIFANNYTEEKYANNPYYASSLLGRLQLLSPASGVIEAKKGDTIHFRFEYTGTPMLLQLNTNIFRNHDVLKTKKLSRKRSVSEVDTLA</sequence>
<name>A0ABS9KP17_9BACT</name>